<evidence type="ECO:0000259" key="4">
    <source>
        <dbReference type="Pfam" id="PF25989"/>
    </source>
</evidence>
<evidence type="ECO:0000256" key="1">
    <source>
        <dbReference type="ARBA" id="ARBA00009477"/>
    </source>
</evidence>
<dbReference type="SUPFAM" id="SSF111369">
    <property type="entry name" value="HlyD-like secretion proteins"/>
    <property type="match status" value="1"/>
</dbReference>
<evidence type="ECO:0000256" key="2">
    <source>
        <dbReference type="SAM" id="SignalP"/>
    </source>
</evidence>
<dbReference type="Gene3D" id="2.40.420.20">
    <property type="match status" value="1"/>
</dbReference>
<dbReference type="PANTHER" id="PTHR30469:SF38">
    <property type="entry name" value="HLYD FAMILY SECRETION PROTEIN"/>
    <property type="match status" value="1"/>
</dbReference>
<sequence length="287" mass="30609">MKRLLFLLMIVIITLVACSQNDNEEQEEETERVTPVETGEVTKGDLVMDRVFYGRTSPNQSTPVIPSVAGEIDELELANGDEVEEGDDIAKIASPQGTITVEAPADGVITQLTAKEGSMVSTQDPLAVVTDLTSLNVQLQIADTQLNLFEEGNEVSVTTGNEDEEAQQATIDYVSDVSNDSGLFPVDLSFDNESANIKAGVVAKAIIKDTVVQDALQVPTAALVEQDQETFVYVVDGDTARKVAVTVQATQSQSTAVEGELSEGDQLVTSGQLTLVDGSKIKVAEED</sequence>
<gene>
    <name evidence="5" type="ORF">MUN87_09315</name>
</gene>
<dbReference type="RefSeq" id="WP_244747499.1">
    <property type="nucleotide sequence ID" value="NZ_CP095071.1"/>
</dbReference>
<dbReference type="InterPro" id="IPR058790">
    <property type="entry name" value="BSH_CusB"/>
</dbReference>
<dbReference type="PROSITE" id="PS51257">
    <property type="entry name" value="PROKAR_LIPOPROTEIN"/>
    <property type="match status" value="1"/>
</dbReference>
<dbReference type="InterPro" id="IPR058637">
    <property type="entry name" value="YknX-like_C"/>
</dbReference>
<comment type="similarity">
    <text evidence="1">Belongs to the membrane fusion protein (MFP) (TC 8.A.1) family.</text>
</comment>
<dbReference type="Proteomes" id="UP000831537">
    <property type="component" value="Chromosome"/>
</dbReference>
<evidence type="ECO:0000259" key="3">
    <source>
        <dbReference type="Pfam" id="PF25919"/>
    </source>
</evidence>
<keyword evidence="6" id="KW-1185">Reference proteome</keyword>
<dbReference type="NCBIfam" id="TIGR01730">
    <property type="entry name" value="RND_mfp"/>
    <property type="match status" value="1"/>
</dbReference>
<evidence type="ECO:0000313" key="5">
    <source>
        <dbReference type="EMBL" id="UOQ87057.1"/>
    </source>
</evidence>
<feature type="chain" id="PRO_5045385768" evidence="2">
    <location>
        <begin position="20"/>
        <end position="287"/>
    </location>
</feature>
<dbReference type="Pfam" id="PF25919">
    <property type="entry name" value="BSH_CusB"/>
    <property type="match status" value="1"/>
</dbReference>
<protein>
    <submittedName>
        <fullName evidence="5">Efflux RND transporter periplasmic adaptor subunit</fullName>
    </submittedName>
</protein>
<dbReference type="CDD" id="cd06849">
    <property type="entry name" value="lipoyl_domain"/>
    <property type="match status" value="1"/>
</dbReference>
<dbReference type="InterPro" id="IPR006143">
    <property type="entry name" value="RND_pump_MFP"/>
</dbReference>
<name>A0ABY4GRQ2_9BACI</name>
<proteinExistence type="inferred from homology"/>
<dbReference type="Gene3D" id="2.40.50.100">
    <property type="match status" value="1"/>
</dbReference>
<feature type="domain" description="CusB-like barrel-sandwich hybrid" evidence="3">
    <location>
        <begin position="76"/>
        <end position="129"/>
    </location>
</feature>
<organism evidence="5 6">
    <name type="scientific">Gracilibacillus salinarum</name>
    <dbReference type="NCBI Taxonomy" id="2932255"/>
    <lineage>
        <taxon>Bacteria</taxon>
        <taxon>Bacillati</taxon>
        <taxon>Bacillota</taxon>
        <taxon>Bacilli</taxon>
        <taxon>Bacillales</taxon>
        <taxon>Bacillaceae</taxon>
        <taxon>Gracilibacillus</taxon>
    </lineage>
</organism>
<feature type="domain" description="YknX-like C-terminal permuted SH3-like" evidence="4">
    <location>
        <begin position="215"/>
        <end position="283"/>
    </location>
</feature>
<keyword evidence="2" id="KW-0732">Signal</keyword>
<dbReference type="EMBL" id="CP095071">
    <property type="protein sequence ID" value="UOQ87057.1"/>
    <property type="molecule type" value="Genomic_DNA"/>
</dbReference>
<feature type="signal peptide" evidence="2">
    <location>
        <begin position="1"/>
        <end position="19"/>
    </location>
</feature>
<dbReference type="PANTHER" id="PTHR30469">
    <property type="entry name" value="MULTIDRUG RESISTANCE PROTEIN MDTA"/>
    <property type="match status" value="1"/>
</dbReference>
<reference evidence="5 6" key="1">
    <citation type="submission" date="2022-04" db="EMBL/GenBank/DDBJ databases">
        <title>Gracilibacillus sp. isolated from saltern.</title>
        <authorList>
            <person name="Won M."/>
            <person name="Lee C.-M."/>
            <person name="Woen H.-Y."/>
            <person name="Kwon S.-W."/>
        </authorList>
    </citation>
    <scope>NUCLEOTIDE SEQUENCE [LARGE SCALE GENOMIC DNA]</scope>
    <source>
        <strain evidence="5 6">SSPM10-3</strain>
    </source>
</reference>
<accession>A0ABY4GRQ2</accession>
<evidence type="ECO:0000313" key="6">
    <source>
        <dbReference type="Proteomes" id="UP000831537"/>
    </source>
</evidence>
<dbReference type="Pfam" id="PF25989">
    <property type="entry name" value="YknX_C"/>
    <property type="match status" value="1"/>
</dbReference>